<feature type="domain" description="HTH araC/xylS-type" evidence="4">
    <location>
        <begin position="14"/>
        <end position="115"/>
    </location>
</feature>
<name>A0A091BKA9_9GAMM</name>
<dbReference type="InterPro" id="IPR018062">
    <property type="entry name" value="HTH_AraC-typ_CS"/>
</dbReference>
<keyword evidence="2" id="KW-0238">DNA-binding</keyword>
<dbReference type="GO" id="GO:0003700">
    <property type="term" value="F:DNA-binding transcription factor activity"/>
    <property type="evidence" value="ECO:0007669"/>
    <property type="project" value="InterPro"/>
</dbReference>
<dbReference type="eggNOG" id="COG3449">
    <property type="taxonomic scope" value="Bacteria"/>
</dbReference>
<dbReference type="SUPFAM" id="SSF46689">
    <property type="entry name" value="Homeodomain-like"/>
    <property type="match status" value="1"/>
</dbReference>
<gene>
    <name evidence="5" type="ORF">P873_02985</name>
</gene>
<dbReference type="InterPro" id="IPR050908">
    <property type="entry name" value="SmbC-like"/>
</dbReference>
<keyword evidence="3" id="KW-0804">Transcription</keyword>
<dbReference type="Pfam" id="PF12833">
    <property type="entry name" value="HTH_18"/>
    <property type="match status" value="1"/>
</dbReference>
<dbReference type="InterPro" id="IPR029442">
    <property type="entry name" value="GyrI-like"/>
</dbReference>
<sequence length="294" mass="31570">MKNSTRTTYAARIDAVLSRLQAALAQGEPLPGLEELAAVAHFSPFHFHRVWRALTGEPLGRTIARLRLQRALQLLEPAASVVSDVALACGFDSSQSLARAVRAELDTTPGELRGDAGRIAAARRRLAPPSPSEAEPPLQVEIVSLEPFEVIALRRRGAFEDLDAGFGALFGWAAEAGLVDAICGLYGVPYGDHRETAPADFEFDCAIALATADAAPPHPMHRLALPAGAHARLRHVGPYEGIEDAVDRLLRDWLPQSGHALRDAPIHYAFLDDPEVVPASLLRADIHVPLAPGN</sequence>
<proteinExistence type="predicted"/>
<dbReference type="InterPro" id="IPR010499">
    <property type="entry name" value="AraC_E-bd"/>
</dbReference>
<reference evidence="5 6" key="1">
    <citation type="submission" date="2013-09" db="EMBL/GenBank/DDBJ databases">
        <title>Genome sequencing of Arenimonas composti.</title>
        <authorList>
            <person name="Chen F."/>
            <person name="Wang G."/>
        </authorList>
    </citation>
    <scope>NUCLEOTIDE SEQUENCE [LARGE SCALE GENOMIC DNA]</scope>
    <source>
        <strain evidence="5 6">TR7-09</strain>
    </source>
</reference>
<evidence type="ECO:0000256" key="3">
    <source>
        <dbReference type="ARBA" id="ARBA00023163"/>
    </source>
</evidence>
<dbReference type="PROSITE" id="PS00041">
    <property type="entry name" value="HTH_ARAC_FAMILY_1"/>
    <property type="match status" value="1"/>
</dbReference>
<organism evidence="5 6">
    <name type="scientific">Arenimonas composti TR7-09 = DSM 18010</name>
    <dbReference type="NCBI Taxonomy" id="1121013"/>
    <lineage>
        <taxon>Bacteria</taxon>
        <taxon>Pseudomonadati</taxon>
        <taxon>Pseudomonadota</taxon>
        <taxon>Gammaproteobacteria</taxon>
        <taxon>Lysobacterales</taxon>
        <taxon>Lysobacteraceae</taxon>
        <taxon>Arenimonas</taxon>
    </lineage>
</organism>
<keyword evidence="6" id="KW-1185">Reference proteome</keyword>
<accession>A0A091BKA9</accession>
<comment type="caution">
    <text evidence="5">The sequence shown here is derived from an EMBL/GenBank/DDBJ whole genome shotgun (WGS) entry which is preliminary data.</text>
</comment>
<evidence type="ECO:0000256" key="2">
    <source>
        <dbReference type="ARBA" id="ARBA00023125"/>
    </source>
</evidence>
<dbReference type="eggNOG" id="COG2207">
    <property type="taxonomic scope" value="Bacteria"/>
</dbReference>
<evidence type="ECO:0000256" key="1">
    <source>
        <dbReference type="ARBA" id="ARBA00023015"/>
    </source>
</evidence>
<dbReference type="GO" id="GO:0043565">
    <property type="term" value="F:sequence-specific DNA binding"/>
    <property type="evidence" value="ECO:0007669"/>
    <property type="project" value="InterPro"/>
</dbReference>
<dbReference type="SUPFAM" id="SSF55136">
    <property type="entry name" value="Probable bacterial effector-binding domain"/>
    <property type="match status" value="1"/>
</dbReference>
<dbReference type="AlphaFoldDB" id="A0A091BKA9"/>
<dbReference type="Gene3D" id="3.20.80.10">
    <property type="entry name" value="Regulatory factor, effector binding domain"/>
    <property type="match status" value="1"/>
</dbReference>
<dbReference type="Proteomes" id="UP000029391">
    <property type="component" value="Unassembled WGS sequence"/>
</dbReference>
<evidence type="ECO:0000313" key="5">
    <source>
        <dbReference type="EMBL" id="KFN51244.1"/>
    </source>
</evidence>
<evidence type="ECO:0000259" key="4">
    <source>
        <dbReference type="PROSITE" id="PS01124"/>
    </source>
</evidence>
<dbReference type="InterPro" id="IPR018060">
    <property type="entry name" value="HTH_AraC"/>
</dbReference>
<dbReference type="SMART" id="SM00342">
    <property type="entry name" value="HTH_ARAC"/>
    <property type="match status" value="1"/>
</dbReference>
<dbReference type="PANTHER" id="PTHR40055">
    <property type="entry name" value="TRANSCRIPTIONAL REGULATOR YGIV-RELATED"/>
    <property type="match status" value="1"/>
</dbReference>
<evidence type="ECO:0000313" key="6">
    <source>
        <dbReference type="Proteomes" id="UP000029391"/>
    </source>
</evidence>
<dbReference type="InterPro" id="IPR009057">
    <property type="entry name" value="Homeodomain-like_sf"/>
</dbReference>
<dbReference type="STRING" id="1121013.GCA_000426365_01176"/>
<dbReference type="PANTHER" id="PTHR40055:SF1">
    <property type="entry name" value="TRANSCRIPTIONAL REGULATOR YGIV-RELATED"/>
    <property type="match status" value="1"/>
</dbReference>
<dbReference type="EMBL" id="AWXU01000007">
    <property type="protein sequence ID" value="KFN51244.1"/>
    <property type="molecule type" value="Genomic_DNA"/>
</dbReference>
<dbReference type="PROSITE" id="PS01124">
    <property type="entry name" value="HTH_ARAC_FAMILY_2"/>
    <property type="match status" value="1"/>
</dbReference>
<dbReference type="SMART" id="SM00871">
    <property type="entry name" value="AraC_E_bind"/>
    <property type="match status" value="1"/>
</dbReference>
<dbReference type="RefSeq" id="WP_026816546.1">
    <property type="nucleotide sequence ID" value="NZ_AUFF01000002.1"/>
</dbReference>
<keyword evidence="1" id="KW-0805">Transcription regulation</keyword>
<dbReference type="InterPro" id="IPR011256">
    <property type="entry name" value="Reg_factor_effector_dom_sf"/>
</dbReference>
<dbReference type="Gene3D" id="1.10.10.60">
    <property type="entry name" value="Homeodomain-like"/>
    <property type="match status" value="2"/>
</dbReference>
<dbReference type="Pfam" id="PF06445">
    <property type="entry name" value="GyrI-like"/>
    <property type="match status" value="1"/>
</dbReference>
<dbReference type="OrthoDB" id="282744at2"/>
<protein>
    <recommendedName>
        <fullName evidence="4">HTH araC/xylS-type domain-containing protein</fullName>
    </recommendedName>
</protein>